<evidence type="ECO:0000313" key="3">
    <source>
        <dbReference type="EMBL" id="SUM90000.1"/>
    </source>
</evidence>
<name>A0A7Z7VXY9_STASC</name>
<dbReference type="GeneID" id="93790753"/>
<dbReference type="AlphaFoldDB" id="A0A7Z7VXY9"/>
<protein>
    <submittedName>
        <fullName evidence="2 3">GrpB family protein</fullName>
    </submittedName>
</protein>
<dbReference type="EMBL" id="LR962863">
    <property type="protein sequence ID" value="CAD7360431.1"/>
    <property type="molecule type" value="Genomic_DNA"/>
</dbReference>
<proteinExistence type="predicted"/>
<accession>A0A7Z7VXY9</accession>
<evidence type="ECO:0000313" key="4">
    <source>
        <dbReference type="Proteomes" id="UP000264146"/>
    </source>
</evidence>
<dbReference type="PANTHER" id="PTHR34822">
    <property type="entry name" value="GRPB DOMAIN PROTEIN (AFU_ORTHOLOGUE AFUA_1G01530)"/>
    <property type="match status" value="1"/>
</dbReference>
<organism evidence="3">
    <name type="scientific">Staphylococcus schleiferi</name>
    <dbReference type="NCBI Taxonomy" id="1295"/>
    <lineage>
        <taxon>Bacteria</taxon>
        <taxon>Bacillati</taxon>
        <taxon>Bacillota</taxon>
        <taxon>Bacilli</taxon>
        <taxon>Bacillales</taxon>
        <taxon>Staphylococcaceae</taxon>
        <taxon>Staphylococcus</taxon>
    </lineage>
</organism>
<dbReference type="SUPFAM" id="SSF81301">
    <property type="entry name" value="Nucleotidyltransferase"/>
    <property type="match status" value="1"/>
</dbReference>
<evidence type="ECO:0000313" key="1">
    <source>
        <dbReference type="EMBL" id="CAD7360431.1"/>
    </source>
</evidence>
<reference evidence="2 5" key="1">
    <citation type="submission" date="2018-01" db="EMBL/GenBank/DDBJ databases">
        <title>Complete genome sequence of Staphylococcus Scheliferi isolated from human.</title>
        <authorList>
            <person name="Abouelkhair M.A."/>
            <person name="Bemis D.A."/>
            <person name="Kania S.A."/>
        </authorList>
    </citation>
    <scope>NUCLEOTIDE SEQUENCE [LARGE SCALE GENOMIC DNA]</scope>
    <source>
        <strain evidence="2 5">ATCC 43808</strain>
    </source>
</reference>
<gene>
    <name evidence="2" type="ORF">C1O36_02890</name>
    <name evidence="3" type="ORF">NCTC12218_02107</name>
</gene>
<dbReference type="InterPro" id="IPR043519">
    <property type="entry name" value="NT_sf"/>
</dbReference>
<dbReference type="EMBL" id="UHEF01000001">
    <property type="protein sequence ID" value="SUM90000.1"/>
    <property type="molecule type" value="Genomic_DNA"/>
</dbReference>
<keyword evidence="5" id="KW-1185">Reference proteome</keyword>
<dbReference type="Proteomes" id="UP000572988">
    <property type="component" value="Unassembled WGS sequence"/>
</dbReference>
<dbReference type="Proteomes" id="UP000264146">
    <property type="component" value="Chromosome"/>
</dbReference>
<dbReference type="InterPro" id="IPR007344">
    <property type="entry name" value="GrpB/CoaE"/>
</dbReference>
<reference evidence="3" key="2">
    <citation type="submission" date="2018-06" db="EMBL/GenBank/DDBJ databases">
        <authorList>
            <consortium name="Pathogen Informatics"/>
            <person name="Doyle S."/>
        </authorList>
    </citation>
    <scope>NUCLEOTIDE SEQUENCE [LARGE SCALE GENOMIC DNA]</scope>
    <source>
        <strain evidence="3">NCTC12218</strain>
    </source>
</reference>
<evidence type="ECO:0000313" key="5">
    <source>
        <dbReference type="Proteomes" id="UP000572988"/>
    </source>
</evidence>
<dbReference type="Gene3D" id="3.30.460.10">
    <property type="entry name" value="Beta Polymerase, domain 2"/>
    <property type="match status" value="1"/>
</dbReference>
<dbReference type="RefSeq" id="WP_016424504.1">
    <property type="nucleotide sequence ID" value="NZ_CABKRV010000001.1"/>
</dbReference>
<dbReference type="Pfam" id="PF04229">
    <property type="entry name" value="GrpB"/>
    <property type="match status" value="1"/>
</dbReference>
<dbReference type="EMBL" id="POVK01000006">
    <property type="protein sequence ID" value="NHA33481.1"/>
    <property type="molecule type" value="Genomic_DNA"/>
</dbReference>
<sequence>MYRHVQPFITAQHQDFYAQQYQKYRDILFNLLKSPVKSTQHIGGTFHFNYPTEPILDILVGVDNLHDITSLDEKRLNYAGFYRLHHPYEKKVMMAKFNNLIDLKQEVRLHILQRHTPIFEQYAQYHDLLTSHPKAIDYFSTQKQQLTGTTLAIRDYEAQKAQWFKNLRQYSS</sequence>
<dbReference type="PANTHER" id="PTHR34822:SF1">
    <property type="entry name" value="GRPB FAMILY PROTEIN"/>
    <property type="match status" value="1"/>
</dbReference>
<reference evidence="1 4" key="3">
    <citation type="submission" date="2020-11" db="EMBL/GenBank/DDBJ databases">
        <authorList>
            <consortium name="Pathogen Informatics"/>
        </authorList>
    </citation>
    <scope>NUCLEOTIDE SEQUENCE [LARGE SCALE GENOMIC DNA]</scope>
    <source>
        <strain evidence="1 4">NCTC12218</strain>
    </source>
</reference>
<evidence type="ECO:0000313" key="2">
    <source>
        <dbReference type="EMBL" id="NHA33481.1"/>
    </source>
</evidence>